<dbReference type="CDD" id="cd06999">
    <property type="entry name" value="cupin_HpaA-like_N"/>
    <property type="match status" value="1"/>
</dbReference>
<dbReference type="PANTHER" id="PTHR43280:SF32">
    <property type="entry name" value="TRANSCRIPTIONAL REGULATORY PROTEIN"/>
    <property type="match status" value="1"/>
</dbReference>
<dbReference type="PROSITE" id="PS01124">
    <property type="entry name" value="HTH_ARAC_FAMILY_2"/>
    <property type="match status" value="1"/>
</dbReference>
<dbReference type="InterPro" id="IPR014710">
    <property type="entry name" value="RmlC-like_jellyroll"/>
</dbReference>
<dbReference type="Gene3D" id="2.60.120.10">
    <property type="entry name" value="Jelly Rolls"/>
    <property type="match status" value="1"/>
</dbReference>
<dbReference type="InterPro" id="IPR009057">
    <property type="entry name" value="Homeodomain-like_sf"/>
</dbReference>
<sequence>MDGAKNEWYFSNMNTLAQIPSFSLYGEEKGFPDVLHVERITDRAALHDWVISPHRHPAMHQIFLLLDGIIQASIDGKTLHFSKACILSIPRQSVHGFTFSMGTEGFVLSLPIQAHPHVFSPDTDLGRALLDPVTFEPDQAIINLFHQLEEEHKANSALRLHMLQSLSQTLMVRIARNAERDHQKRGKSRHFEKLETLLTHHIKDRWSVAQYAAALSITSTQLSRITRAEAGVSASKLIDMWLFQEAQRSLAYTRMSVAEVGYTLGFEDPAYFSRAFRRHYGQSPSEYRQGLGISSDA</sequence>
<evidence type="ECO:0000313" key="6">
    <source>
        <dbReference type="Proteomes" id="UP000236752"/>
    </source>
</evidence>
<keyword evidence="6" id="KW-1185">Reference proteome</keyword>
<evidence type="ECO:0000256" key="3">
    <source>
        <dbReference type="ARBA" id="ARBA00023163"/>
    </source>
</evidence>
<keyword evidence="2" id="KW-0238">DNA-binding</keyword>
<evidence type="ECO:0000256" key="1">
    <source>
        <dbReference type="ARBA" id="ARBA00023015"/>
    </source>
</evidence>
<protein>
    <submittedName>
        <fullName evidence="5">AraC family transcriptional regulator, transcriptional activator of pobA</fullName>
    </submittedName>
</protein>
<dbReference type="InterPro" id="IPR020449">
    <property type="entry name" value="Tscrpt_reg_AraC-type_HTH"/>
</dbReference>
<dbReference type="InterPro" id="IPR047264">
    <property type="entry name" value="Cupin_HpaA-like_N"/>
</dbReference>
<evidence type="ECO:0000313" key="5">
    <source>
        <dbReference type="EMBL" id="SEF99878.1"/>
    </source>
</evidence>
<dbReference type="InterPro" id="IPR037923">
    <property type="entry name" value="HTH-like"/>
</dbReference>
<dbReference type="PANTHER" id="PTHR43280">
    <property type="entry name" value="ARAC-FAMILY TRANSCRIPTIONAL REGULATOR"/>
    <property type="match status" value="1"/>
</dbReference>
<dbReference type="GO" id="GO:0003700">
    <property type="term" value="F:DNA-binding transcription factor activity"/>
    <property type="evidence" value="ECO:0007669"/>
    <property type="project" value="InterPro"/>
</dbReference>
<reference evidence="5 6" key="1">
    <citation type="submission" date="2016-10" db="EMBL/GenBank/DDBJ databases">
        <authorList>
            <person name="de Groot N.N."/>
        </authorList>
    </citation>
    <scope>NUCLEOTIDE SEQUENCE [LARGE SCALE GENOMIC DNA]</scope>
    <source>
        <strain evidence="5 6">DSM 26915</strain>
    </source>
</reference>
<evidence type="ECO:0000256" key="2">
    <source>
        <dbReference type="ARBA" id="ARBA00023125"/>
    </source>
</evidence>
<keyword evidence="3" id="KW-0804">Transcription</keyword>
<dbReference type="SUPFAM" id="SSF46689">
    <property type="entry name" value="Homeodomain-like"/>
    <property type="match status" value="1"/>
</dbReference>
<dbReference type="PRINTS" id="PR00032">
    <property type="entry name" value="HTHARAC"/>
</dbReference>
<dbReference type="SUPFAM" id="SSF51215">
    <property type="entry name" value="Regulatory protein AraC"/>
    <property type="match status" value="1"/>
</dbReference>
<dbReference type="EMBL" id="FNUZ01000002">
    <property type="protein sequence ID" value="SEF99878.1"/>
    <property type="molecule type" value="Genomic_DNA"/>
</dbReference>
<proteinExistence type="predicted"/>
<name>A0A1H5WKP2_9RHOB</name>
<dbReference type="Proteomes" id="UP000236752">
    <property type="component" value="Unassembled WGS sequence"/>
</dbReference>
<dbReference type="OrthoDB" id="9814125at2"/>
<gene>
    <name evidence="5" type="ORF">SAMN04488045_1476</name>
</gene>
<organism evidence="5 6">
    <name type="scientific">Thalassococcus halodurans</name>
    <dbReference type="NCBI Taxonomy" id="373675"/>
    <lineage>
        <taxon>Bacteria</taxon>
        <taxon>Pseudomonadati</taxon>
        <taxon>Pseudomonadota</taxon>
        <taxon>Alphaproteobacteria</taxon>
        <taxon>Rhodobacterales</taxon>
        <taxon>Roseobacteraceae</taxon>
        <taxon>Thalassococcus</taxon>
    </lineage>
</organism>
<feature type="domain" description="HTH araC/xylS-type" evidence="4">
    <location>
        <begin position="192"/>
        <end position="290"/>
    </location>
</feature>
<accession>A0A1H5WKP2</accession>
<dbReference type="RefSeq" id="WP_160006783.1">
    <property type="nucleotide sequence ID" value="NZ_FNUZ01000002.1"/>
</dbReference>
<evidence type="ECO:0000259" key="4">
    <source>
        <dbReference type="PROSITE" id="PS01124"/>
    </source>
</evidence>
<dbReference type="AlphaFoldDB" id="A0A1H5WKP2"/>
<keyword evidence="1" id="KW-0805">Transcription regulation</keyword>
<dbReference type="SMART" id="SM00342">
    <property type="entry name" value="HTH_ARAC"/>
    <property type="match status" value="1"/>
</dbReference>
<dbReference type="Gene3D" id="1.10.10.60">
    <property type="entry name" value="Homeodomain-like"/>
    <property type="match status" value="1"/>
</dbReference>
<dbReference type="Pfam" id="PF12833">
    <property type="entry name" value="HTH_18"/>
    <property type="match status" value="1"/>
</dbReference>
<dbReference type="GO" id="GO:0043565">
    <property type="term" value="F:sequence-specific DNA binding"/>
    <property type="evidence" value="ECO:0007669"/>
    <property type="project" value="InterPro"/>
</dbReference>
<dbReference type="InterPro" id="IPR018060">
    <property type="entry name" value="HTH_AraC"/>
</dbReference>